<comment type="subcellular location">
    <subcellularLocation>
        <location evidence="1">Membrane</location>
        <topology evidence="1">Multi-pass membrane protein</topology>
    </subcellularLocation>
</comment>
<keyword evidence="4 5" id="KW-0472">Membrane</keyword>
<keyword evidence="3 5" id="KW-1133">Transmembrane helix</keyword>
<evidence type="ECO:0000256" key="3">
    <source>
        <dbReference type="ARBA" id="ARBA00022989"/>
    </source>
</evidence>
<evidence type="ECO:0000313" key="8">
    <source>
        <dbReference type="Proteomes" id="UP001595478"/>
    </source>
</evidence>
<evidence type="ECO:0000313" key="7">
    <source>
        <dbReference type="EMBL" id="MFC3121286.1"/>
    </source>
</evidence>
<feature type="transmembrane region" description="Helical" evidence="5">
    <location>
        <begin position="105"/>
        <end position="124"/>
    </location>
</feature>
<evidence type="ECO:0000256" key="4">
    <source>
        <dbReference type="ARBA" id="ARBA00023136"/>
    </source>
</evidence>
<feature type="transmembrane region" description="Helical" evidence="5">
    <location>
        <begin position="316"/>
        <end position="338"/>
    </location>
</feature>
<dbReference type="PANTHER" id="PTHR37422:SF13">
    <property type="entry name" value="LIPOPOLYSACCHARIDE BIOSYNTHESIS PROTEIN PA4999-RELATED"/>
    <property type="match status" value="1"/>
</dbReference>
<sequence length="375" mass="41872">MLISPESLYLYKQANASSYYVSIDTGQSTINFIKLLSMFCLLVTTLQLLKSEIRIKLLLTVMVASGTFQAIYGILEVLLNTKTSLVFGFEVTSSATGSFVYRNHYANFLMLCLCAGLGLIVTSLEKERTASPKDFLRVFASNMLSSKAIIRICLAIMVIALVMSRSRMGNTAFFVSMAITGVLALLLIKNRSQGLIVLIVSIFIIDLLIVSTYFGLDRVQQRLAQTSFEQESRDEVVREASQIIQDFPFFGSGGGSFYSIFPSYQESKIHAFYDHAHNDYLQFIIEYGIMGAIILATICGFTLYKSLRAMKVRKNSIFRGVGFASSMAMIGMGIHMMVDFPMQAFANSCYFIIFIALAMISNSLRLRKRKSITDT</sequence>
<protein>
    <submittedName>
        <fullName evidence="7">O-antigen ligase family protein</fullName>
    </submittedName>
</protein>
<proteinExistence type="predicted"/>
<feature type="transmembrane region" description="Helical" evidence="5">
    <location>
        <begin position="29"/>
        <end position="49"/>
    </location>
</feature>
<accession>A0ABV7FS47</accession>
<feature type="transmembrane region" description="Helical" evidence="5">
    <location>
        <begin position="280"/>
        <end position="304"/>
    </location>
</feature>
<dbReference type="InterPro" id="IPR007016">
    <property type="entry name" value="O-antigen_ligase-rel_domated"/>
</dbReference>
<dbReference type="GO" id="GO:0016874">
    <property type="term" value="F:ligase activity"/>
    <property type="evidence" value="ECO:0007669"/>
    <property type="project" value="UniProtKB-KW"/>
</dbReference>
<comment type="caution">
    <text evidence="7">The sequence shown here is derived from an EMBL/GenBank/DDBJ whole genome shotgun (WGS) entry which is preliminary data.</text>
</comment>
<reference evidence="8" key="1">
    <citation type="journal article" date="2019" name="Int. J. Syst. Evol. Microbiol.">
        <title>The Global Catalogue of Microorganisms (GCM) 10K type strain sequencing project: providing services to taxonomists for standard genome sequencing and annotation.</title>
        <authorList>
            <consortium name="The Broad Institute Genomics Platform"/>
            <consortium name="The Broad Institute Genome Sequencing Center for Infectious Disease"/>
            <person name="Wu L."/>
            <person name="Ma J."/>
        </authorList>
    </citation>
    <scope>NUCLEOTIDE SEQUENCE [LARGE SCALE GENOMIC DNA]</scope>
    <source>
        <strain evidence="8">KCTC 52473</strain>
    </source>
</reference>
<dbReference type="Proteomes" id="UP001595478">
    <property type="component" value="Unassembled WGS sequence"/>
</dbReference>
<organism evidence="7 8">
    <name type="scientific">Agaribacter flavus</name>
    <dbReference type="NCBI Taxonomy" id="1902781"/>
    <lineage>
        <taxon>Bacteria</taxon>
        <taxon>Pseudomonadati</taxon>
        <taxon>Pseudomonadota</taxon>
        <taxon>Gammaproteobacteria</taxon>
        <taxon>Alteromonadales</taxon>
        <taxon>Alteromonadaceae</taxon>
        <taxon>Agaribacter</taxon>
    </lineage>
</organism>
<feature type="transmembrane region" description="Helical" evidence="5">
    <location>
        <begin position="144"/>
        <end position="163"/>
    </location>
</feature>
<feature type="transmembrane region" description="Helical" evidence="5">
    <location>
        <begin position="169"/>
        <end position="188"/>
    </location>
</feature>
<dbReference type="Pfam" id="PF04932">
    <property type="entry name" value="Wzy_C"/>
    <property type="match status" value="1"/>
</dbReference>
<name>A0ABV7FS47_9ALTE</name>
<feature type="transmembrane region" description="Helical" evidence="5">
    <location>
        <begin position="195"/>
        <end position="216"/>
    </location>
</feature>
<keyword evidence="8" id="KW-1185">Reference proteome</keyword>
<keyword evidence="2 5" id="KW-0812">Transmembrane</keyword>
<dbReference type="EMBL" id="JBHRSW010000008">
    <property type="protein sequence ID" value="MFC3121286.1"/>
    <property type="molecule type" value="Genomic_DNA"/>
</dbReference>
<evidence type="ECO:0000256" key="1">
    <source>
        <dbReference type="ARBA" id="ARBA00004141"/>
    </source>
</evidence>
<dbReference type="PANTHER" id="PTHR37422">
    <property type="entry name" value="TEICHURONIC ACID BIOSYNTHESIS PROTEIN TUAE"/>
    <property type="match status" value="1"/>
</dbReference>
<keyword evidence="7" id="KW-0436">Ligase</keyword>
<evidence type="ECO:0000256" key="2">
    <source>
        <dbReference type="ARBA" id="ARBA00022692"/>
    </source>
</evidence>
<feature type="transmembrane region" description="Helical" evidence="5">
    <location>
        <begin position="344"/>
        <end position="364"/>
    </location>
</feature>
<evidence type="ECO:0000259" key="6">
    <source>
        <dbReference type="Pfam" id="PF04932"/>
    </source>
</evidence>
<feature type="transmembrane region" description="Helical" evidence="5">
    <location>
        <begin position="56"/>
        <end position="75"/>
    </location>
</feature>
<gene>
    <name evidence="7" type="ORF">ACFOHL_06605</name>
</gene>
<evidence type="ECO:0000256" key="5">
    <source>
        <dbReference type="SAM" id="Phobius"/>
    </source>
</evidence>
<dbReference type="InterPro" id="IPR051533">
    <property type="entry name" value="WaaL-like"/>
</dbReference>
<feature type="domain" description="O-antigen ligase-related" evidence="6">
    <location>
        <begin position="153"/>
        <end position="295"/>
    </location>
</feature>
<dbReference type="RefSeq" id="WP_376919424.1">
    <property type="nucleotide sequence ID" value="NZ_JBHRSW010000008.1"/>
</dbReference>